<keyword evidence="3" id="KW-0808">Transferase</keyword>
<dbReference type="GO" id="GO:0016740">
    <property type="term" value="F:transferase activity"/>
    <property type="evidence" value="ECO:0007669"/>
    <property type="project" value="UniProtKB-KW"/>
</dbReference>
<organism evidence="3 4">
    <name type="scientific">Infirmifilum uzonense</name>
    <dbReference type="NCBI Taxonomy" id="1550241"/>
    <lineage>
        <taxon>Archaea</taxon>
        <taxon>Thermoproteota</taxon>
        <taxon>Thermoprotei</taxon>
        <taxon>Thermofilales</taxon>
        <taxon>Thermofilaceae</taxon>
        <taxon>Infirmifilum</taxon>
    </lineage>
</organism>
<dbReference type="InterPro" id="IPR002818">
    <property type="entry name" value="DJ-1/PfpI"/>
</dbReference>
<feature type="domain" description="DJ-1/PfpI" evidence="2">
    <location>
        <begin position="2"/>
        <end position="163"/>
    </location>
</feature>
<dbReference type="KEGG" id="thf:MA03_07855"/>
<reference evidence="3 4" key="1">
    <citation type="journal article" date="2015" name="Stand. Genomic Sci.">
        <title>Complete genome sequence of and proposal of Thermofilum uzonense sp. nov. a novel hyperthermophilic crenarchaeon and emended description of the genus Thermofilum.</title>
        <authorList>
            <person name="Toshchakov S.V."/>
            <person name="Korzhenkov A.A."/>
            <person name="Samarov N.I."/>
            <person name="Mazunin I.O."/>
            <person name="Mozhey O.I."/>
            <person name="Shmyr I.S."/>
            <person name="Derbikova K.S."/>
            <person name="Taranov E.A."/>
            <person name="Dominova I.N."/>
            <person name="Bonch-Osmolovskaya E.A."/>
            <person name="Patrushev M.V."/>
            <person name="Podosokorskaya O.A."/>
            <person name="Kublanov I.V."/>
        </authorList>
    </citation>
    <scope>NUCLEOTIDE SEQUENCE [LARGE SCALE GENOMIC DNA]</scope>
    <source>
        <strain evidence="3 4">1807-2</strain>
    </source>
</reference>
<gene>
    <name evidence="3" type="ORF">MA03_07855</name>
</gene>
<evidence type="ECO:0000256" key="1">
    <source>
        <dbReference type="ARBA" id="ARBA00008542"/>
    </source>
</evidence>
<evidence type="ECO:0000259" key="2">
    <source>
        <dbReference type="Pfam" id="PF01965"/>
    </source>
</evidence>
<dbReference type="Pfam" id="PF01965">
    <property type="entry name" value="DJ-1_PfpI"/>
    <property type="match status" value="1"/>
</dbReference>
<dbReference type="PANTHER" id="PTHR42733:SF13">
    <property type="entry name" value="DJ-1_PFPI DOMAIN-CONTAINING PROTEIN"/>
    <property type="match status" value="1"/>
</dbReference>
<dbReference type="Proteomes" id="UP000067434">
    <property type="component" value="Chromosome"/>
</dbReference>
<evidence type="ECO:0000313" key="4">
    <source>
        <dbReference type="Proteomes" id="UP000067434"/>
    </source>
</evidence>
<proteinExistence type="inferred from homology"/>
<dbReference type="InterPro" id="IPR029062">
    <property type="entry name" value="Class_I_gatase-like"/>
</dbReference>
<dbReference type="STRING" id="1550241.MA03_07855"/>
<dbReference type="PROSITE" id="PS51276">
    <property type="entry name" value="PEPTIDASE_C56_PFPI"/>
    <property type="match status" value="1"/>
</dbReference>
<comment type="similarity">
    <text evidence="1">Belongs to the peptidase C56 family.</text>
</comment>
<sequence length="172" mass="19127">MMKVAVLIEDLFDERELIYPLYRLQELGFQVDVVGPEVKEYKGKSGLVLKATKDVRSALQEEYLVVWIPGGYAPDRLRRSKEIIQFVRKTAERGVVAAVCHAPWLLVSAGLAKGRRLTGFFSIHDDLRNAGAILVDASFVRDGNIVTGTGPEAMPGMFKLILEALREKGINI</sequence>
<dbReference type="PANTHER" id="PTHR42733">
    <property type="entry name" value="DJ-1 PROTEIN"/>
    <property type="match status" value="1"/>
</dbReference>
<dbReference type="PATRIC" id="fig|1550241.5.peg.1631"/>
<keyword evidence="4" id="KW-1185">Reference proteome</keyword>
<dbReference type="OrthoDB" id="82036at2157"/>
<dbReference type="SUPFAM" id="SSF52317">
    <property type="entry name" value="Class I glutamine amidotransferase-like"/>
    <property type="match status" value="1"/>
</dbReference>
<dbReference type="HOGENOM" id="CLU_000445_44_4_2"/>
<dbReference type="CDD" id="cd03134">
    <property type="entry name" value="GATase1_PfpI_like"/>
    <property type="match status" value="1"/>
</dbReference>
<accession>A0A0F7FID3</accession>
<dbReference type="EMBL" id="CP009961">
    <property type="protein sequence ID" value="AKG39164.1"/>
    <property type="molecule type" value="Genomic_DNA"/>
</dbReference>
<dbReference type="Gene3D" id="3.40.50.880">
    <property type="match status" value="1"/>
</dbReference>
<dbReference type="AlphaFoldDB" id="A0A0F7FID3"/>
<keyword evidence="3" id="KW-0315">Glutamine amidotransferase</keyword>
<dbReference type="InterPro" id="IPR006286">
    <property type="entry name" value="C56_PfpI-like"/>
</dbReference>
<name>A0A0F7FID3_9CREN</name>
<evidence type="ECO:0000313" key="3">
    <source>
        <dbReference type="EMBL" id="AKG39164.1"/>
    </source>
</evidence>
<protein>
    <submittedName>
        <fullName evidence="3">Glutamine amidotransferase</fullName>
    </submittedName>
</protein>